<feature type="region of interest" description="Disordered" evidence="1">
    <location>
        <begin position="108"/>
        <end position="233"/>
    </location>
</feature>
<dbReference type="Proteomes" id="UP001050691">
    <property type="component" value="Unassembled WGS sequence"/>
</dbReference>
<gene>
    <name evidence="3" type="ORF">Clacol_003873</name>
</gene>
<evidence type="ECO:0000313" key="4">
    <source>
        <dbReference type="Proteomes" id="UP001050691"/>
    </source>
</evidence>
<keyword evidence="4" id="KW-1185">Reference proteome</keyword>
<feature type="compositionally biased region" description="Polar residues" evidence="1">
    <location>
        <begin position="64"/>
        <end position="76"/>
    </location>
</feature>
<reference evidence="3" key="1">
    <citation type="submission" date="2021-10" db="EMBL/GenBank/DDBJ databases">
        <title>De novo Genome Assembly of Clathrus columnatus (Basidiomycota, Fungi) Using Illumina and Nanopore Sequence Data.</title>
        <authorList>
            <person name="Ogiso-Tanaka E."/>
            <person name="Itagaki H."/>
            <person name="Hosoya T."/>
            <person name="Hosaka K."/>
        </authorList>
    </citation>
    <scope>NUCLEOTIDE SEQUENCE</scope>
    <source>
        <strain evidence="3">MO-923</strain>
    </source>
</reference>
<keyword evidence="2" id="KW-0472">Membrane</keyword>
<accession>A0AAV5A8T8</accession>
<dbReference type="PANTHER" id="PTHR36819">
    <property type="entry name" value="REGULATOR OF PHOSPHOLIPASE D SRF1"/>
    <property type="match status" value="1"/>
</dbReference>
<keyword evidence="2" id="KW-1133">Transmembrane helix</keyword>
<feature type="region of interest" description="Disordered" evidence="1">
    <location>
        <begin position="1"/>
        <end position="76"/>
    </location>
</feature>
<proteinExistence type="predicted"/>
<feature type="compositionally biased region" description="Basic and acidic residues" evidence="1">
    <location>
        <begin position="216"/>
        <end position="227"/>
    </location>
</feature>
<sequence>MSHLSHNKSHSQVTSSSRSQSGSERTTTASRSTIKPVITAPPWAKDEPDSPDDDAATMFERNRQSGTPTTNIAPTISDLSTTYSNSSNNNHLWNFVFPHFKRNKQFHSSSSLDLNEPAHNDSSQSSKMPSRPILPKLINPTRRSSRISPEESTATASSSQSQNGKSALRLQLPLPPDPPFTVSHTKTPGWDSPWTPRVPTSVLTRQGDLESNPTEVRTDASRTKENLENNSSQKPLRKRIRGYFLHNNSVPLVSRIINITFTTVALAFAVRIRLVEQRNHLLGAVGSSPYLAIIFAPLTLVHVMVAIYVSAIDQKLKTIALLPMRNLPPVLA</sequence>
<feature type="compositionally biased region" description="Polar residues" evidence="1">
    <location>
        <begin position="201"/>
        <end position="215"/>
    </location>
</feature>
<feature type="transmembrane region" description="Helical" evidence="2">
    <location>
        <begin position="249"/>
        <end position="270"/>
    </location>
</feature>
<dbReference type="PANTHER" id="PTHR36819:SF1">
    <property type="entry name" value="REGULATOR OF PHOSPHOLIPASE D SRF1"/>
    <property type="match status" value="1"/>
</dbReference>
<dbReference type="GO" id="GO:0071944">
    <property type="term" value="C:cell periphery"/>
    <property type="evidence" value="ECO:0007669"/>
    <property type="project" value="TreeGrafter"/>
</dbReference>
<evidence type="ECO:0000256" key="1">
    <source>
        <dbReference type="SAM" id="MobiDB-lite"/>
    </source>
</evidence>
<dbReference type="EMBL" id="BPWL01000004">
    <property type="protein sequence ID" value="GJJ09649.1"/>
    <property type="molecule type" value="Genomic_DNA"/>
</dbReference>
<comment type="caution">
    <text evidence="3">The sequence shown here is derived from an EMBL/GenBank/DDBJ whole genome shotgun (WGS) entry which is preliminary data.</text>
</comment>
<keyword evidence="2" id="KW-0812">Transmembrane</keyword>
<feature type="transmembrane region" description="Helical" evidence="2">
    <location>
        <begin position="290"/>
        <end position="309"/>
    </location>
</feature>
<dbReference type="AlphaFoldDB" id="A0AAV5A8T8"/>
<dbReference type="GO" id="GO:0000324">
    <property type="term" value="C:fungal-type vacuole"/>
    <property type="evidence" value="ECO:0007669"/>
    <property type="project" value="TreeGrafter"/>
</dbReference>
<feature type="compositionally biased region" description="Low complexity" evidence="1">
    <location>
        <begin position="10"/>
        <end position="28"/>
    </location>
</feature>
<evidence type="ECO:0000313" key="3">
    <source>
        <dbReference type="EMBL" id="GJJ09649.1"/>
    </source>
</evidence>
<evidence type="ECO:0000256" key="2">
    <source>
        <dbReference type="SAM" id="Phobius"/>
    </source>
</evidence>
<protein>
    <submittedName>
        <fullName evidence="3">Uncharacterized protein</fullName>
    </submittedName>
</protein>
<organism evidence="3 4">
    <name type="scientific">Clathrus columnatus</name>
    <dbReference type="NCBI Taxonomy" id="1419009"/>
    <lineage>
        <taxon>Eukaryota</taxon>
        <taxon>Fungi</taxon>
        <taxon>Dikarya</taxon>
        <taxon>Basidiomycota</taxon>
        <taxon>Agaricomycotina</taxon>
        <taxon>Agaricomycetes</taxon>
        <taxon>Phallomycetidae</taxon>
        <taxon>Phallales</taxon>
        <taxon>Clathraceae</taxon>
        <taxon>Clathrus</taxon>
    </lineage>
</organism>
<dbReference type="InterPro" id="IPR037737">
    <property type="entry name" value="Srf1"/>
</dbReference>
<feature type="compositionally biased region" description="Low complexity" evidence="1">
    <location>
        <begin position="150"/>
        <end position="172"/>
    </location>
</feature>
<name>A0AAV5A8T8_9AGAM</name>